<evidence type="ECO:0000256" key="1">
    <source>
        <dbReference type="ARBA" id="ARBA00004442"/>
    </source>
</evidence>
<reference evidence="9" key="1">
    <citation type="submission" date="2018-11" db="EMBL/GenBank/DDBJ databases">
        <title>Chitinophaga lutea sp.nov., isolate from arsenic contaminated soil.</title>
        <authorList>
            <person name="Zong Y."/>
        </authorList>
    </citation>
    <scope>NUCLEOTIDE SEQUENCE [LARGE SCALE GENOMIC DNA]</scope>
    <source>
        <strain evidence="9">YLT18</strain>
    </source>
</reference>
<protein>
    <submittedName>
        <fullName evidence="8">OmpA family protein</fullName>
    </submittedName>
</protein>
<dbReference type="PRINTS" id="PR01021">
    <property type="entry name" value="OMPADOMAIN"/>
</dbReference>
<evidence type="ECO:0000313" key="9">
    <source>
        <dbReference type="Proteomes" id="UP000279089"/>
    </source>
</evidence>
<dbReference type="CDD" id="cd07185">
    <property type="entry name" value="OmpA_C-like"/>
    <property type="match status" value="1"/>
</dbReference>
<keyword evidence="6" id="KW-0732">Signal</keyword>
<dbReference type="Proteomes" id="UP000279089">
    <property type="component" value="Unassembled WGS sequence"/>
</dbReference>
<feature type="domain" description="OmpA-like" evidence="7">
    <location>
        <begin position="312"/>
        <end position="427"/>
    </location>
</feature>
<accession>A0A3N4MTZ3</accession>
<gene>
    <name evidence="8" type="ORF">EG028_01640</name>
</gene>
<evidence type="ECO:0000256" key="2">
    <source>
        <dbReference type="ARBA" id="ARBA00023136"/>
    </source>
</evidence>
<dbReference type="Gene3D" id="3.30.1330.60">
    <property type="entry name" value="OmpA-like domain"/>
    <property type="match status" value="1"/>
</dbReference>
<dbReference type="PANTHER" id="PTHR30329">
    <property type="entry name" value="STATOR ELEMENT OF FLAGELLAR MOTOR COMPLEX"/>
    <property type="match status" value="1"/>
</dbReference>
<dbReference type="EMBL" id="RMBX01000001">
    <property type="protein sequence ID" value="RPD43019.1"/>
    <property type="molecule type" value="Genomic_DNA"/>
</dbReference>
<proteinExistence type="predicted"/>
<comment type="caution">
    <text evidence="8">The sequence shown here is derived from an EMBL/GenBank/DDBJ whole genome shotgun (WGS) entry which is preliminary data.</text>
</comment>
<sequence length="427" mass="47578">MNKKFFMLLLAVCPVMAQAQGNAWLNKINNKIKTKATARADKKIDHAIDKGLDIAEGKNLPEGKTEAVQKKRQDTDVFGAKKYVKYDFVPGEQVVYSNDFAVDNMGELPTGWNSNGTGAVVALEAPGGNWAQLYQNTAYLTDNKVPFTENFTVEFDLILRRTNPNAAFPEFVWGILSSGNLETTDNELLKNYAATFATEMHVQPSGNNQSQINLQTFHNGKNYFRTDISRPGALLQQYNKVIHIAMQVQKERLRIWFDEEKLYDLPKAVTPGANINQLYFIVKRYGGPDQEVGYAISRIKIAKGLPDTRHKLIDEGKFSTTGILFEVNSYVILPESIGVLNEIAGVLTKHPELKISIIGHTDSDGNDLANLELSKKRAAEVKQALVNHFNIDAVRIGSDGAGESQPTSDNNTKEGKANNRRVEFIKR</sequence>
<evidence type="ECO:0000256" key="6">
    <source>
        <dbReference type="SAM" id="SignalP"/>
    </source>
</evidence>
<dbReference type="InterPro" id="IPR050330">
    <property type="entry name" value="Bact_OuterMem_StrucFunc"/>
</dbReference>
<dbReference type="InterPro" id="IPR006664">
    <property type="entry name" value="OMP_bac"/>
</dbReference>
<dbReference type="InterPro" id="IPR006665">
    <property type="entry name" value="OmpA-like"/>
</dbReference>
<dbReference type="GO" id="GO:0009279">
    <property type="term" value="C:cell outer membrane"/>
    <property type="evidence" value="ECO:0007669"/>
    <property type="project" value="UniProtKB-SubCell"/>
</dbReference>
<dbReference type="SUPFAM" id="SSF103088">
    <property type="entry name" value="OmpA-like"/>
    <property type="match status" value="1"/>
</dbReference>
<organism evidence="8 9">
    <name type="scientific">Chitinophaga barathri</name>
    <dbReference type="NCBI Taxonomy" id="1647451"/>
    <lineage>
        <taxon>Bacteria</taxon>
        <taxon>Pseudomonadati</taxon>
        <taxon>Bacteroidota</taxon>
        <taxon>Chitinophagia</taxon>
        <taxon>Chitinophagales</taxon>
        <taxon>Chitinophagaceae</taxon>
        <taxon>Chitinophaga</taxon>
    </lineage>
</organism>
<evidence type="ECO:0000259" key="7">
    <source>
        <dbReference type="PROSITE" id="PS51123"/>
    </source>
</evidence>
<name>A0A3N4MTZ3_9BACT</name>
<dbReference type="PANTHER" id="PTHR30329:SF21">
    <property type="entry name" value="LIPOPROTEIN YIAD-RELATED"/>
    <property type="match status" value="1"/>
</dbReference>
<dbReference type="Pfam" id="PF00691">
    <property type="entry name" value="OmpA"/>
    <property type="match status" value="1"/>
</dbReference>
<evidence type="ECO:0000313" key="8">
    <source>
        <dbReference type="EMBL" id="RPD43019.1"/>
    </source>
</evidence>
<feature type="signal peptide" evidence="6">
    <location>
        <begin position="1"/>
        <end position="19"/>
    </location>
</feature>
<dbReference type="OrthoDB" id="9800869at2"/>
<keyword evidence="2 4" id="KW-0472">Membrane</keyword>
<evidence type="ECO:0000256" key="4">
    <source>
        <dbReference type="PROSITE-ProRule" id="PRU00473"/>
    </source>
</evidence>
<keyword evidence="9" id="KW-1185">Reference proteome</keyword>
<dbReference type="AlphaFoldDB" id="A0A3N4MTZ3"/>
<keyword evidence="3" id="KW-0998">Cell outer membrane</keyword>
<dbReference type="PROSITE" id="PS51123">
    <property type="entry name" value="OMPA_2"/>
    <property type="match status" value="1"/>
</dbReference>
<evidence type="ECO:0000256" key="5">
    <source>
        <dbReference type="SAM" id="MobiDB-lite"/>
    </source>
</evidence>
<dbReference type="RefSeq" id="WP_120514290.1">
    <property type="nucleotide sequence ID" value="NZ_QXZY01000001.1"/>
</dbReference>
<evidence type="ECO:0000256" key="3">
    <source>
        <dbReference type="ARBA" id="ARBA00023237"/>
    </source>
</evidence>
<feature type="compositionally biased region" description="Basic and acidic residues" evidence="5">
    <location>
        <begin position="411"/>
        <end position="427"/>
    </location>
</feature>
<comment type="subcellular location">
    <subcellularLocation>
        <location evidence="1">Cell outer membrane</location>
    </subcellularLocation>
</comment>
<feature type="chain" id="PRO_5018176157" evidence="6">
    <location>
        <begin position="20"/>
        <end position="427"/>
    </location>
</feature>
<feature type="region of interest" description="Disordered" evidence="5">
    <location>
        <begin position="397"/>
        <end position="427"/>
    </location>
</feature>
<dbReference type="InterPro" id="IPR036737">
    <property type="entry name" value="OmpA-like_sf"/>
</dbReference>